<evidence type="ECO:0000313" key="4">
    <source>
        <dbReference type="Proteomes" id="UP001279660"/>
    </source>
</evidence>
<dbReference type="Proteomes" id="UP001279660">
    <property type="component" value="Unassembled WGS sequence"/>
</dbReference>
<dbReference type="Gene3D" id="3.10.129.10">
    <property type="entry name" value="Hotdog Thioesterase"/>
    <property type="match status" value="1"/>
</dbReference>
<dbReference type="Pfam" id="PF13279">
    <property type="entry name" value="4HBT_2"/>
    <property type="match status" value="1"/>
</dbReference>
<evidence type="ECO:0000256" key="1">
    <source>
        <dbReference type="ARBA" id="ARBA00005953"/>
    </source>
</evidence>
<proteinExistence type="inferred from homology"/>
<comment type="similarity">
    <text evidence="1">Belongs to the 4-hydroxybenzoyl-CoA thioesterase family.</text>
</comment>
<dbReference type="EC" id="3.1.2.-" evidence="3"/>
<reference evidence="3 4" key="1">
    <citation type="submission" date="2023-11" db="EMBL/GenBank/DDBJ databases">
        <title>MicrobeMod: A computational toolkit for identifying prokaryotic methylation and restriction-modification with nanopore sequencing.</title>
        <authorList>
            <person name="Crits-Christoph A."/>
            <person name="Kang S.C."/>
            <person name="Lee H."/>
            <person name="Ostrov N."/>
        </authorList>
    </citation>
    <scope>NUCLEOTIDE SEQUENCE [LARGE SCALE GENOMIC DNA]</scope>
    <source>
        <strain evidence="3 4">ATCC 14820</strain>
    </source>
</reference>
<accession>A0ABU4PLR5</accession>
<dbReference type="GO" id="GO:0016787">
    <property type="term" value="F:hydrolase activity"/>
    <property type="evidence" value="ECO:0007669"/>
    <property type="project" value="UniProtKB-KW"/>
</dbReference>
<gene>
    <name evidence="3" type="ORF">SIL82_12705</name>
</gene>
<dbReference type="SUPFAM" id="SSF54637">
    <property type="entry name" value="Thioesterase/thiol ester dehydrase-isomerase"/>
    <property type="match status" value="1"/>
</dbReference>
<comment type="caution">
    <text evidence="3">The sequence shown here is derived from an EMBL/GenBank/DDBJ whole genome shotgun (WGS) entry which is preliminary data.</text>
</comment>
<keyword evidence="4" id="KW-1185">Reference proteome</keyword>
<name>A0ABU4PLR5_9SPHN</name>
<organism evidence="3 4">
    <name type="scientific">Sphingomonas echinoides</name>
    <dbReference type="NCBI Taxonomy" id="59803"/>
    <lineage>
        <taxon>Bacteria</taxon>
        <taxon>Pseudomonadati</taxon>
        <taxon>Pseudomonadota</taxon>
        <taxon>Alphaproteobacteria</taxon>
        <taxon>Sphingomonadales</taxon>
        <taxon>Sphingomonadaceae</taxon>
        <taxon>Sphingomonas</taxon>
    </lineage>
</organism>
<evidence type="ECO:0000313" key="3">
    <source>
        <dbReference type="EMBL" id="MDX5985123.1"/>
    </source>
</evidence>
<dbReference type="RefSeq" id="WP_010402390.1">
    <property type="nucleotide sequence ID" value="NZ_JAWXXV010000001.1"/>
</dbReference>
<dbReference type="InterPro" id="IPR029069">
    <property type="entry name" value="HotDog_dom_sf"/>
</dbReference>
<dbReference type="EMBL" id="JAWXXV010000001">
    <property type="protein sequence ID" value="MDX5985123.1"/>
    <property type="molecule type" value="Genomic_DNA"/>
</dbReference>
<protein>
    <submittedName>
        <fullName evidence="3">Thioesterase family protein</fullName>
        <ecNumber evidence="3">3.1.2.-</ecNumber>
    </submittedName>
</protein>
<evidence type="ECO:0000256" key="2">
    <source>
        <dbReference type="ARBA" id="ARBA00022801"/>
    </source>
</evidence>
<dbReference type="PANTHER" id="PTHR31793:SF27">
    <property type="entry name" value="NOVEL THIOESTERASE SUPERFAMILY DOMAIN AND SAPOSIN A-TYPE DOMAIN CONTAINING PROTEIN (0610012H03RIK)"/>
    <property type="match status" value="1"/>
</dbReference>
<sequence length="147" mass="15820">MADGDRLAGLPAIEEFPSVIAERVRFSDTDRQGHVNNLQFGAFLEAGRAHVLFGEGDLSTPGCFFVIARTSIEFVGELTWPGEVHVANRIDRIGTSSIRFAQALFQNARCAATSESVMVQVNVDSREAAPLSDRARASLSALARPGS</sequence>
<keyword evidence="2 3" id="KW-0378">Hydrolase</keyword>
<dbReference type="InterPro" id="IPR050563">
    <property type="entry name" value="4-hydroxybenzoyl-CoA_TE"/>
</dbReference>
<dbReference type="CDD" id="cd00586">
    <property type="entry name" value="4HBT"/>
    <property type="match status" value="1"/>
</dbReference>
<dbReference type="PANTHER" id="PTHR31793">
    <property type="entry name" value="4-HYDROXYBENZOYL-COA THIOESTERASE FAMILY MEMBER"/>
    <property type="match status" value="1"/>
</dbReference>